<comment type="caution">
    <text evidence="3">The sequence shown here is derived from an EMBL/GenBank/DDBJ whole genome shotgun (WGS) entry which is preliminary data.</text>
</comment>
<proteinExistence type="predicted"/>
<feature type="domain" description="Ice-binding protein C-terminal" evidence="2">
    <location>
        <begin position="171"/>
        <end position="194"/>
    </location>
</feature>
<sequence>MRSSVFAIAAVVAASAAAPASAAVVGLAGVSLSTPFVFTPVEGSTFRFSYDPQAAASFNPDTYSVQTTGTAQTSAFGGFLGIPLEPSVFRTDANILVDANLFPSFASFPDLTPIPFSLVAGDLGLRYSVGQDFFYGFARLNGDGTLDIAFSDVANAGINAGAAITAPLPPSVPEPATWAMMIGGFGLVGAAMRRQRTSVRFA</sequence>
<accession>A0ABX0XM11</accession>
<dbReference type="NCBIfam" id="TIGR02595">
    <property type="entry name" value="PEP_CTERM"/>
    <property type="match status" value="1"/>
</dbReference>
<feature type="chain" id="PRO_5045657321" description="Ice-binding protein C-terminal domain-containing protein" evidence="1">
    <location>
        <begin position="23"/>
        <end position="202"/>
    </location>
</feature>
<reference evidence="3 4" key="1">
    <citation type="submission" date="2020-03" db="EMBL/GenBank/DDBJ databases">
        <title>Genomic Encyclopedia of Type Strains, Phase IV (KMG-IV): sequencing the most valuable type-strain genomes for metagenomic binning, comparative biology and taxonomic classification.</title>
        <authorList>
            <person name="Goeker M."/>
        </authorList>
    </citation>
    <scope>NUCLEOTIDE SEQUENCE [LARGE SCALE GENOMIC DNA]</scope>
    <source>
        <strain evidence="3 4">DSM 27651</strain>
    </source>
</reference>
<dbReference type="Pfam" id="PF07589">
    <property type="entry name" value="PEP-CTERM"/>
    <property type="match status" value="1"/>
</dbReference>
<evidence type="ECO:0000256" key="1">
    <source>
        <dbReference type="SAM" id="SignalP"/>
    </source>
</evidence>
<organism evidence="3 4">
    <name type="scientific">Sphingomonas jejuensis</name>
    <dbReference type="NCBI Taxonomy" id="904715"/>
    <lineage>
        <taxon>Bacteria</taxon>
        <taxon>Pseudomonadati</taxon>
        <taxon>Pseudomonadota</taxon>
        <taxon>Alphaproteobacteria</taxon>
        <taxon>Sphingomonadales</taxon>
        <taxon>Sphingomonadaceae</taxon>
        <taxon>Sphingomonas</taxon>
    </lineage>
</organism>
<feature type="signal peptide" evidence="1">
    <location>
        <begin position="1"/>
        <end position="22"/>
    </location>
</feature>
<dbReference type="RefSeq" id="WP_167954157.1">
    <property type="nucleotide sequence ID" value="NZ_JAATJE010000001.1"/>
</dbReference>
<dbReference type="NCBIfam" id="NF035944">
    <property type="entry name" value="PEPxxWA-CTERM"/>
    <property type="match status" value="1"/>
</dbReference>
<dbReference type="EMBL" id="JAATJE010000001">
    <property type="protein sequence ID" value="NJC34300.1"/>
    <property type="molecule type" value="Genomic_DNA"/>
</dbReference>
<evidence type="ECO:0000313" key="4">
    <source>
        <dbReference type="Proteomes" id="UP000734218"/>
    </source>
</evidence>
<evidence type="ECO:0000313" key="3">
    <source>
        <dbReference type="EMBL" id="NJC34300.1"/>
    </source>
</evidence>
<dbReference type="InterPro" id="IPR013424">
    <property type="entry name" value="Ice-binding_C"/>
</dbReference>
<protein>
    <recommendedName>
        <fullName evidence="2">Ice-binding protein C-terminal domain-containing protein</fullName>
    </recommendedName>
</protein>
<keyword evidence="4" id="KW-1185">Reference proteome</keyword>
<gene>
    <name evidence="3" type="ORF">GGR88_001774</name>
</gene>
<evidence type="ECO:0000259" key="2">
    <source>
        <dbReference type="Pfam" id="PF07589"/>
    </source>
</evidence>
<keyword evidence="1" id="KW-0732">Signal</keyword>
<dbReference type="Proteomes" id="UP000734218">
    <property type="component" value="Unassembled WGS sequence"/>
</dbReference>
<name>A0ABX0XM11_9SPHN</name>